<keyword evidence="2" id="KW-1185">Reference proteome</keyword>
<dbReference type="OrthoDB" id="3259529at2759"/>
<dbReference type="EMBL" id="ML976981">
    <property type="protein sequence ID" value="KAF1961479.1"/>
    <property type="molecule type" value="Genomic_DNA"/>
</dbReference>
<evidence type="ECO:0000313" key="1">
    <source>
        <dbReference type="EMBL" id="KAF1961479.1"/>
    </source>
</evidence>
<sequence length="305" mass="34739">MEAQHIDANEGLDDAPPRSVHIVTNEDMIAFREQQRLNPATGPDVFISPLSDESVQGYPNDRIPQHNGASEIRDVVRIPEGAGVPCCMVAEPALIYYGTGRVMVEWIMCVPTDQLEAAAQIFRANPIDFEPFRPSALSRPQGIEHLFPRFKSKGLQLFFILMSAQACHIPCRPENIEYSLMGLPYPKLSIYAQSLLDTRNFVDLEDLIDGMNLTLDWGVENLDLEGTIDADWGRWRANLLIGGQATEDQDPGWCAIPPKRLDAWMERVSNEAKKIRQGHKYLPNYETRFWKRGQKDPRLRKREYC</sequence>
<organism evidence="1 2">
    <name type="scientific">Byssothecium circinans</name>
    <dbReference type="NCBI Taxonomy" id="147558"/>
    <lineage>
        <taxon>Eukaryota</taxon>
        <taxon>Fungi</taxon>
        <taxon>Dikarya</taxon>
        <taxon>Ascomycota</taxon>
        <taxon>Pezizomycotina</taxon>
        <taxon>Dothideomycetes</taxon>
        <taxon>Pleosporomycetidae</taxon>
        <taxon>Pleosporales</taxon>
        <taxon>Massarineae</taxon>
        <taxon>Massarinaceae</taxon>
        <taxon>Byssothecium</taxon>
    </lineage>
</organism>
<proteinExistence type="predicted"/>
<gene>
    <name evidence="1" type="ORF">CC80DRAFT_437292</name>
</gene>
<dbReference type="AlphaFoldDB" id="A0A6A5UC04"/>
<accession>A0A6A5UC04</accession>
<name>A0A6A5UC04_9PLEO</name>
<protein>
    <submittedName>
        <fullName evidence="1">Uncharacterized protein</fullName>
    </submittedName>
</protein>
<dbReference type="Proteomes" id="UP000800035">
    <property type="component" value="Unassembled WGS sequence"/>
</dbReference>
<evidence type="ECO:0000313" key="2">
    <source>
        <dbReference type="Proteomes" id="UP000800035"/>
    </source>
</evidence>
<reference evidence="1" key="1">
    <citation type="journal article" date="2020" name="Stud. Mycol.">
        <title>101 Dothideomycetes genomes: a test case for predicting lifestyles and emergence of pathogens.</title>
        <authorList>
            <person name="Haridas S."/>
            <person name="Albert R."/>
            <person name="Binder M."/>
            <person name="Bloem J."/>
            <person name="Labutti K."/>
            <person name="Salamov A."/>
            <person name="Andreopoulos B."/>
            <person name="Baker S."/>
            <person name="Barry K."/>
            <person name="Bills G."/>
            <person name="Bluhm B."/>
            <person name="Cannon C."/>
            <person name="Castanera R."/>
            <person name="Culley D."/>
            <person name="Daum C."/>
            <person name="Ezra D."/>
            <person name="Gonzalez J."/>
            <person name="Henrissat B."/>
            <person name="Kuo A."/>
            <person name="Liang C."/>
            <person name="Lipzen A."/>
            <person name="Lutzoni F."/>
            <person name="Magnuson J."/>
            <person name="Mondo S."/>
            <person name="Nolan M."/>
            <person name="Ohm R."/>
            <person name="Pangilinan J."/>
            <person name="Park H.-J."/>
            <person name="Ramirez L."/>
            <person name="Alfaro M."/>
            <person name="Sun H."/>
            <person name="Tritt A."/>
            <person name="Yoshinaga Y."/>
            <person name="Zwiers L.-H."/>
            <person name="Turgeon B."/>
            <person name="Goodwin S."/>
            <person name="Spatafora J."/>
            <person name="Crous P."/>
            <person name="Grigoriev I."/>
        </authorList>
    </citation>
    <scope>NUCLEOTIDE SEQUENCE</scope>
    <source>
        <strain evidence="1">CBS 675.92</strain>
    </source>
</reference>